<proteinExistence type="predicted"/>
<sequence length="50" mass="5771">MITSVSLLRRGYHHLKSVCFFVIITVSLRSKVLLVFVHVATQGRHRCLTF</sequence>
<gene>
    <name evidence="2" type="ORF">IFM89_027351</name>
</gene>
<keyword evidence="1" id="KW-0472">Membrane</keyword>
<reference evidence="2 3" key="1">
    <citation type="submission" date="2020-10" db="EMBL/GenBank/DDBJ databases">
        <title>The Coptis chinensis genome and diversification of protoberbering-type alkaloids.</title>
        <authorList>
            <person name="Wang B."/>
            <person name="Shu S."/>
            <person name="Song C."/>
            <person name="Liu Y."/>
        </authorList>
    </citation>
    <scope>NUCLEOTIDE SEQUENCE [LARGE SCALE GENOMIC DNA]</scope>
    <source>
        <strain evidence="2">HL-2020</strain>
        <tissue evidence="2">Leaf</tissue>
    </source>
</reference>
<comment type="caution">
    <text evidence="2">The sequence shown here is derived from an EMBL/GenBank/DDBJ whole genome shotgun (WGS) entry which is preliminary data.</text>
</comment>
<feature type="non-terminal residue" evidence="2">
    <location>
        <position position="50"/>
    </location>
</feature>
<protein>
    <submittedName>
        <fullName evidence="2">Uncharacterized protein</fullName>
    </submittedName>
</protein>
<name>A0A835LJY3_9MAGN</name>
<keyword evidence="1" id="KW-0812">Transmembrane</keyword>
<accession>A0A835LJY3</accession>
<organism evidence="2 3">
    <name type="scientific">Coptis chinensis</name>
    <dbReference type="NCBI Taxonomy" id="261450"/>
    <lineage>
        <taxon>Eukaryota</taxon>
        <taxon>Viridiplantae</taxon>
        <taxon>Streptophyta</taxon>
        <taxon>Embryophyta</taxon>
        <taxon>Tracheophyta</taxon>
        <taxon>Spermatophyta</taxon>
        <taxon>Magnoliopsida</taxon>
        <taxon>Ranunculales</taxon>
        <taxon>Ranunculaceae</taxon>
        <taxon>Coptidoideae</taxon>
        <taxon>Coptis</taxon>
    </lineage>
</organism>
<keyword evidence="1" id="KW-1133">Transmembrane helix</keyword>
<evidence type="ECO:0000313" key="2">
    <source>
        <dbReference type="EMBL" id="KAF9598388.1"/>
    </source>
</evidence>
<dbReference type="AlphaFoldDB" id="A0A835LJY3"/>
<dbReference type="Proteomes" id="UP000631114">
    <property type="component" value="Unassembled WGS sequence"/>
</dbReference>
<dbReference type="EMBL" id="JADFTS010000007">
    <property type="protein sequence ID" value="KAF9598388.1"/>
    <property type="molecule type" value="Genomic_DNA"/>
</dbReference>
<keyword evidence="3" id="KW-1185">Reference proteome</keyword>
<feature type="transmembrane region" description="Helical" evidence="1">
    <location>
        <begin position="20"/>
        <end position="40"/>
    </location>
</feature>
<evidence type="ECO:0000313" key="3">
    <source>
        <dbReference type="Proteomes" id="UP000631114"/>
    </source>
</evidence>
<evidence type="ECO:0000256" key="1">
    <source>
        <dbReference type="SAM" id="Phobius"/>
    </source>
</evidence>